<evidence type="ECO:0000313" key="3">
    <source>
        <dbReference type="Proteomes" id="UP001162483"/>
    </source>
</evidence>
<evidence type="ECO:0000313" key="2">
    <source>
        <dbReference type="EMBL" id="CAI9547813.1"/>
    </source>
</evidence>
<dbReference type="EMBL" id="CATNWA010004420">
    <property type="protein sequence ID" value="CAI9547813.1"/>
    <property type="molecule type" value="Genomic_DNA"/>
</dbReference>
<proteinExistence type="predicted"/>
<evidence type="ECO:0000256" key="1">
    <source>
        <dbReference type="SAM" id="MobiDB-lite"/>
    </source>
</evidence>
<dbReference type="Proteomes" id="UP001162483">
    <property type="component" value="Unassembled WGS sequence"/>
</dbReference>
<feature type="compositionally biased region" description="Polar residues" evidence="1">
    <location>
        <begin position="15"/>
        <end position="41"/>
    </location>
</feature>
<accession>A0ABN9BJQ9</accession>
<feature type="region of interest" description="Disordered" evidence="1">
    <location>
        <begin position="1"/>
        <end position="56"/>
    </location>
</feature>
<gene>
    <name evidence="2" type="ORF">SPARVUS_LOCUS3055194</name>
</gene>
<sequence length="56" mass="6275">MDGRMSVVRRARSVTEVSVVQGSRQKNSQLTLQGRYQSNVARGQSRRSQQRSGPGR</sequence>
<comment type="caution">
    <text evidence="2">The sequence shown here is derived from an EMBL/GenBank/DDBJ whole genome shotgun (WGS) entry which is preliminary data.</text>
</comment>
<organism evidence="2 3">
    <name type="scientific">Staurois parvus</name>
    <dbReference type="NCBI Taxonomy" id="386267"/>
    <lineage>
        <taxon>Eukaryota</taxon>
        <taxon>Metazoa</taxon>
        <taxon>Chordata</taxon>
        <taxon>Craniata</taxon>
        <taxon>Vertebrata</taxon>
        <taxon>Euteleostomi</taxon>
        <taxon>Amphibia</taxon>
        <taxon>Batrachia</taxon>
        <taxon>Anura</taxon>
        <taxon>Neobatrachia</taxon>
        <taxon>Ranoidea</taxon>
        <taxon>Ranidae</taxon>
        <taxon>Staurois</taxon>
    </lineage>
</organism>
<reference evidence="2" key="1">
    <citation type="submission" date="2023-05" db="EMBL/GenBank/DDBJ databases">
        <authorList>
            <person name="Stuckert A."/>
        </authorList>
    </citation>
    <scope>NUCLEOTIDE SEQUENCE</scope>
</reference>
<keyword evidence="3" id="KW-1185">Reference proteome</keyword>
<name>A0ABN9BJQ9_9NEOB</name>
<protein>
    <submittedName>
        <fullName evidence="2">Uncharacterized protein</fullName>
    </submittedName>
</protein>